<feature type="domain" description="Outer membrane protein beta-barrel" evidence="4">
    <location>
        <begin position="377"/>
        <end position="778"/>
    </location>
</feature>
<organism evidence="5 6">
    <name type="scientific">Taibaiella soli</name>
    <dbReference type="NCBI Taxonomy" id="1649169"/>
    <lineage>
        <taxon>Bacteria</taxon>
        <taxon>Pseudomonadati</taxon>
        <taxon>Bacteroidota</taxon>
        <taxon>Chitinophagia</taxon>
        <taxon>Chitinophagales</taxon>
        <taxon>Chitinophagaceae</taxon>
        <taxon>Taibaiella</taxon>
    </lineage>
</organism>
<evidence type="ECO:0000313" key="6">
    <source>
        <dbReference type="Proteomes" id="UP000248745"/>
    </source>
</evidence>
<comment type="caution">
    <text evidence="5">The sequence shown here is derived from an EMBL/GenBank/DDBJ whole genome shotgun (WGS) entry which is preliminary data.</text>
</comment>
<dbReference type="GO" id="GO:0009279">
    <property type="term" value="C:cell outer membrane"/>
    <property type="evidence" value="ECO:0007669"/>
    <property type="project" value="UniProtKB-SubCell"/>
</dbReference>
<dbReference type="Gene3D" id="2.170.130.10">
    <property type="entry name" value="TonB-dependent receptor, plug domain"/>
    <property type="match status" value="1"/>
</dbReference>
<comment type="subcellular location">
    <subcellularLocation>
        <location evidence="1">Cell outer membrane</location>
    </subcellularLocation>
</comment>
<evidence type="ECO:0000313" key="5">
    <source>
        <dbReference type="EMBL" id="PZF71664.1"/>
    </source>
</evidence>
<sequence length="801" mass="90416">MKAAINFTIFLLIFLFSFSFKSIAQYTIQGRMTDQKNEAVPFANAVLLHLPDSAIVVTAMTDTAGYFSINAQSVAQTLLKAIASGYHTQTKLITETGNDIKVDFVLHSVDRMLSGVTVTANKPVIERKADRTVFNVESSVSSVGADALELLKRSPGVRVNNDNISVVGKSTVSIMINDRLVQLSADELAGLLRSMPAETISKIEVITAPPARYDAQGNAGIINIVTKKQQKNGLNGSITTAYEQHTAGGFQTNGNINYRFQKFNFFGNGNYFTLNRYPTRTFTTFYPEEKWVQTDDQKDQNVFGRFQVGADYNINKKSILGVVYTHGWGSPVHHSQEDIYTKAYSLATGMLDSVTRTIAETFDSGRRDVGNLNYEWRIDTSGKKLNVDLDYFTRTGKKRRDFVSNNTLPDGSLTSDSSNNQTFGKQVNNIGSVKLDLEWPTHFAKYSFGGKASFVHNISDNVFNYLDGGDFVMDPNKTNTFDYTENTQALYASAHKDLKKWELQLGLRAENTQSKGYSPTLNQTTTNNYFKLFPSVFVQYNLNENHKFNFNYTRRINRPDFWDMNPFRVYSTPNAYEQGNPFLQPSFSNNFEIGYTLKSKYTFSLFSESVQNYFTRVSMVDTVNSTFIFTRVNAGNNFSAGLRANAVVNFTKWWECNLQGSGFYTQFTPKVYGVSGTYSQPSFYIETDNTISFNKDKTLLAEANFYYLSKQQADVDLQSPVYSLGLGFKALLFHKQLTIGVSGYDVLRTEWSVYTNDYNHTVQNLYFDDRSVRVALTWKFGNANIKLRERNTGADEAKRAN</sequence>
<dbReference type="PANTHER" id="PTHR40980:SF4">
    <property type="entry name" value="TONB-DEPENDENT RECEPTOR-LIKE BETA-BARREL DOMAIN-CONTAINING PROTEIN"/>
    <property type="match status" value="1"/>
</dbReference>
<proteinExistence type="predicted"/>
<dbReference type="OrthoDB" id="905812at2"/>
<dbReference type="RefSeq" id="WP_111000038.1">
    <property type="nucleotide sequence ID" value="NZ_QKTW01000022.1"/>
</dbReference>
<evidence type="ECO:0000256" key="3">
    <source>
        <dbReference type="ARBA" id="ARBA00023237"/>
    </source>
</evidence>
<dbReference type="Pfam" id="PF14905">
    <property type="entry name" value="OMP_b-brl_3"/>
    <property type="match status" value="1"/>
</dbReference>
<evidence type="ECO:0000256" key="2">
    <source>
        <dbReference type="ARBA" id="ARBA00023136"/>
    </source>
</evidence>
<evidence type="ECO:0000259" key="4">
    <source>
        <dbReference type="Pfam" id="PF14905"/>
    </source>
</evidence>
<dbReference type="SUPFAM" id="SSF49464">
    <property type="entry name" value="Carboxypeptidase regulatory domain-like"/>
    <property type="match status" value="1"/>
</dbReference>
<keyword evidence="2" id="KW-0472">Membrane</keyword>
<accession>A0A2W2AUL9</accession>
<dbReference type="InterPro" id="IPR036942">
    <property type="entry name" value="Beta-barrel_TonB_sf"/>
</dbReference>
<keyword evidence="3" id="KW-0998">Cell outer membrane</keyword>
<dbReference type="EMBL" id="QKTW01000022">
    <property type="protein sequence ID" value="PZF71664.1"/>
    <property type="molecule type" value="Genomic_DNA"/>
</dbReference>
<dbReference type="InterPro" id="IPR041700">
    <property type="entry name" value="OMP_b-brl_3"/>
</dbReference>
<dbReference type="Gene3D" id="2.40.170.20">
    <property type="entry name" value="TonB-dependent receptor, beta-barrel domain"/>
    <property type="match status" value="1"/>
</dbReference>
<name>A0A2W2AUL9_9BACT</name>
<keyword evidence="6" id="KW-1185">Reference proteome</keyword>
<reference evidence="5 6" key="1">
    <citation type="submission" date="2018-06" db="EMBL/GenBank/DDBJ databases">
        <title>Mucibacter soli gen. nov., sp. nov., a new member of the family Chitinophagaceae producing mucin.</title>
        <authorList>
            <person name="Kim M.-K."/>
            <person name="Park S."/>
            <person name="Kim T.-S."/>
            <person name="Joung Y."/>
            <person name="Han J.-H."/>
            <person name="Kim S.B."/>
        </authorList>
    </citation>
    <scope>NUCLEOTIDE SEQUENCE [LARGE SCALE GENOMIC DNA]</scope>
    <source>
        <strain evidence="5 6">R1-15</strain>
    </source>
</reference>
<dbReference type="PANTHER" id="PTHR40980">
    <property type="entry name" value="PLUG DOMAIN-CONTAINING PROTEIN"/>
    <property type="match status" value="1"/>
</dbReference>
<dbReference type="AlphaFoldDB" id="A0A2W2AUL9"/>
<dbReference type="SUPFAM" id="SSF56935">
    <property type="entry name" value="Porins"/>
    <property type="match status" value="1"/>
</dbReference>
<protein>
    <recommendedName>
        <fullName evidence="4">Outer membrane protein beta-barrel domain-containing protein</fullName>
    </recommendedName>
</protein>
<dbReference type="InterPro" id="IPR008969">
    <property type="entry name" value="CarboxyPept-like_regulatory"/>
</dbReference>
<dbReference type="InterPro" id="IPR037066">
    <property type="entry name" value="Plug_dom_sf"/>
</dbReference>
<evidence type="ECO:0000256" key="1">
    <source>
        <dbReference type="ARBA" id="ARBA00004442"/>
    </source>
</evidence>
<gene>
    <name evidence="5" type="ORF">DN068_16480</name>
</gene>
<dbReference type="Proteomes" id="UP000248745">
    <property type="component" value="Unassembled WGS sequence"/>
</dbReference>